<name>A0A839Q6N1_MYCIR</name>
<organism evidence="3 4">
    <name type="scientific">Mycolicibacterium iranicum</name>
    <name type="common">Mycobacterium iranicum</name>
    <dbReference type="NCBI Taxonomy" id="912594"/>
    <lineage>
        <taxon>Bacteria</taxon>
        <taxon>Bacillati</taxon>
        <taxon>Actinomycetota</taxon>
        <taxon>Actinomycetes</taxon>
        <taxon>Mycobacteriales</taxon>
        <taxon>Mycobacteriaceae</taxon>
        <taxon>Mycolicibacterium</taxon>
    </lineage>
</organism>
<dbReference type="EMBL" id="JACHVU010000002">
    <property type="protein sequence ID" value="MBB2989876.1"/>
    <property type="molecule type" value="Genomic_DNA"/>
</dbReference>
<keyword evidence="1" id="KW-0560">Oxidoreductase</keyword>
<keyword evidence="4" id="KW-1185">Reference proteome</keyword>
<evidence type="ECO:0000256" key="1">
    <source>
        <dbReference type="ARBA" id="ARBA00023002"/>
    </source>
</evidence>
<evidence type="ECO:0000313" key="3">
    <source>
        <dbReference type="EMBL" id="MBB2989876.1"/>
    </source>
</evidence>
<accession>A0A839Q6N1</accession>
<dbReference type="InterPro" id="IPR019965">
    <property type="entry name" value="PPOX_F420-dep_Rv2061_put"/>
</dbReference>
<dbReference type="Gene3D" id="2.30.110.10">
    <property type="entry name" value="Electron Transport, Fmn-binding Protein, Chain A"/>
    <property type="match status" value="1"/>
</dbReference>
<evidence type="ECO:0000259" key="2">
    <source>
        <dbReference type="Pfam" id="PF01243"/>
    </source>
</evidence>
<sequence>MSSVDAAALGAEEFVSLTTFKRSGEAVATPMWVVADGERLAFWTPAESWKVKRARRDPRVTVVPCSRLGKVAPGAEPVGGRATVVEDDAEVRRVRAVVKAKYGLGFTVITLVERLLRRGAAQRTVLLVDLD</sequence>
<dbReference type="InterPro" id="IPR012349">
    <property type="entry name" value="Split_barrel_FMN-bd"/>
</dbReference>
<dbReference type="InterPro" id="IPR011576">
    <property type="entry name" value="Pyridox_Oxase_N"/>
</dbReference>
<dbReference type="GO" id="GO:0005829">
    <property type="term" value="C:cytosol"/>
    <property type="evidence" value="ECO:0007669"/>
    <property type="project" value="TreeGrafter"/>
</dbReference>
<evidence type="ECO:0000313" key="4">
    <source>
        <dbReference type="Proteomes" id="UP000550501"/>
    </source>
</evidence>
<gene>
    <name evidence="3" type="ORF">FHR72_001339</name>
</gene>
<dbReference type="RefSeq" id="WP_183467127.1">
    <property type="nucleotide sequence ID" value="NZ_JACHVU010000002.1"/>
</dbReference>
<protein>
    <recommendedName>
        <fullName evidence="2">Pyridoxamine 5'-phosphate oxidase N-terminal domain-containing protein</fullName>
    </recommendedName>
</protein>
<dbReference type="AlphaFoldDB" id="A0A839Q6N1"/>
<dbReference type="Pfam" id="PF01243">
    <property type="entry name" value="PNPOx_N"/>
    <property type="match status" value="1"/>
</dbReference>
<feature type="domain" description="Pyridoxamine 5'-phosphate oxidase N-terminal" evidence="2">
    <location>
        <begin position="8"/>
        <end position="103"/>
    </location>
</feature>
<reference evidence="3 4" key="1">
    <citation type="submission" date="2020-08" db="EMBL/GenBank/DDBJ databases">
        <title>The Agave Microbiome: Exploring the role of microbial communities in plant adaptations to desert environments.</title>
        <authorList>
            <person name="Partida-Martinez L.P."/>
        </authorList>
    </citation>
    <scope>NUCLEOTIDE SEQUENCE [LARGE SCALE GENOMIC DNA]</scope>
    <source>
        <strain evidence="3 4">AT2.18</strain>
    </source>
</reference>
<dbReference type="Proteomes" id="UP000550501">
    <property type="component" value="Unassembled WGS sequence"/>
</dbReference>
<dbReference type="NCBIfam" id="TIGR03666">
    <property type="entry name" value="Rv2061_F420"/>
    <property type="match status" value="1"/>
</dbReference>
<dbReference type="PANTHER" id="PTHR35176:SF11">
    <property type="entry name" value="PYRIDOXAMINE 5'-PHOSPHATE OXIDASE FAMILY PROTEIN"/>
    <property type="match status" value="1"/>
</dbReference>
<dbReference type="PANTHER" id="PTHR35176">
    <property type="entry name" value="HEME OXYGENASE HI_0854-RELATED"/>
    <property type="match status" value="1"/>
</dbReference>
<dbReference type="GO" id="GO:0016627">
    <property type="term" value="F:oxidoreductase activity, acting on the CH-CH group of donors"/>
    <property type="evidence" value="ECO:0007669"/>
    <property type="project" value="TreeGrafter"/>
</dbReference>
<dbReference type="InterPro" id="IPR052019">
    <property type="entry name" value="F420H2_bilvrd_red/Heme_oxyg"/>
</dbReference>
<dbReference type="GO" id="GO:0070967">
    <property type="term" value="F:coenzyme F420 binding"/>
    <property type="evidence" value="ECO:0007669"/>
    <property type="project" value="TreeGrafter"/>
</dbReference>
<comment type="caution">
    <text evidence="3">The sequence shown here is derived from an EMBL/GenBank/DDBJ whole genome shotgun (WGS) entry which is preliminary data.</text>
</comment>
<dbReference type="SUPFAM" id="SSF50475">
    <property type="entry name" value="FMN-binding split barrel"/>
    <property type="match status" value="1"/>
</dbReference>
<proteinExistence type="predicted"/>